<evidence type="ECO:0000313" key="4">
    <source>
        <dbReference type="EMBL" id="MBE1591704.1"/>
    </source>
</evidence>
<organism evidence="4 5">
    <name type="scientific">Nonomuraea angiospora</name>
    <dbReference type="NCBI Taxonomy" id="46172"/>
    <lineage>
        <taxon>Bacteria</taxon>
        <taxon>Bacillati</taxon>
        <taxon>Actinomycetota</taxon>
        <taxon>Actinomycetes</taxon>
        <taxon>Streptosporangiales</taxon>
        <taxon>Streptosporangiaceae</taxon>
        <taxon>Nonomuraea</taxon>
    </lineage>
</organism>
<comment type="caution">
    <text evidence="4">The sequence shown here is derived from an EMBL/GenBank/DDBJ whole genome shotgun (WGS) entry which is preliminary data.</text>
</comment>
<reference evidence="4 5" key="1">
    <citation type="submission" date="2020-10" db="EMBL/GenBank/DDBJ databases">
        <title>Sequencing the genomes of 1000 actinobacteria strains.</title>
        <authorList>
            <person name="Klenk H.-P."/>
        </authorList>
    </citation>
    <scope>NUCLEOTIDE SEQUENCE [LARGE SCALE GENOMIC DNA]</scope>
    <source>
        <strain evidence="4 5">DSM 43173</strain>
    </source>
</reference>
<dbReference type="InterPro" id="IPR002589">
    <property type="entry name" value="Macro_dom"/>
</dbReference>
<keyword evidence="1" id="KW-0175">Coiled coil</keyword>
<keyword evidence="2" id="KW-1133">Transmembrane helix</keyword>
<dbReference type="EMBL" id="JADBEK010000001">
    <property type="protein sequence ID" value="MBE1591704.1"/>
    <property type="molecule type" value="Genomic_DNA"/>
</dbReference>
<keyword evidence="2" id="KW-0472">Membrane</keyword>
<dbReference type="Proteomes" id="UP000633509">
    <property type="component" value="Unassembled WGS sequence"/>
</dbReference>
<feature type="transmembrane region" description="Helical" evidence="2">
    <location>
        <begin position="28"/>
        <end position="45"/>
    </location>
</feature>
<gene>
    <name evidence="4" type="ORF">H4W80_009962</name>
</gene>
<protein>
    <submittedName>
        <fullName evidence="4">O-acetyl-ADP-ribose deacetylase (Regulator of RNase III)</fullName>
    </submittedName>
</protein>
<evidence type="ECO:0000256" key="2">
    <source>
        <dbReference type="SAM" id="Phobius"/>
    </source>
</evidence>
<dbReference type="RefSeq" id="WP_192791372.1">
    <property type="nucleotide sequence ID" value="NZ_JADBEK010000001.1"/>
</dbReference>
<dbReference type="InterPro" id="IPR043472">
    <property type="entry name" value="Macro_dom-like"/>
</dbReference>
<dbReference type="Gene3D" id="3.40.220.10">
    <property type="entry name" value="Leucine Aminopeptidase, subunit E, domain 1"/>
    <property type="match status" value="1"/>
</dbReference>
<dbReference type="PROSITE" id="PS51154">
    <property type="entry name" value="MACRO"/>
    <property type="match status" value="1"/>
</dbReference>
<keyword evidence="2" id="KW-0812">Transmembrane</keyword>
<dbReference type="SUPFAM" id="SSF52949">
    <property type="entry name" value="Macro domain-like"/>
    <property type="match status" value="1"/>
</dbReference>
<feature type="transmembrane region" description="Helical" evidence="2">
    <location>
        <begin position="57"/>
        <end position="74"/>
    </location>
</feature>
<name>A0ABR9MG02_9ACTN</name>
<accession>A0ABR9MG02</accession>
<sequence>MFSLLLGLGAFGWQWRSPDGGNERVHMISWTLLALFPVTLLFSFFPQSQFSAEIKGATMTGAVGLWAFIWWYGLRSLRTANRADEYRKEIRALREQIDTHAKMRRPQPIEETRTYEYAVHGRPSRRLVLITGDLRNVKDVDVWVNSENTDMQMSRFHERSISAVIRYEGALRDPLTGRVVEDCVADELGRRVGANVPVEPGIAIVTGAHQLAGRNGVMGIVHAAAVHGAAGVGYRRVDDLGTCVRNVFLRAEEIADGGRRAGSIVFPIFGTGEAAADVESTVQSMLTAIVAHLTDGRPRHVETVYLLAYTDAELAVCEKALDACAHISSAGKAGKKRTRQK</sequence>
<proteinExistence type="predicted"/>
<evidence type="ECO:0000259" key="3">
    <source>
        <dbReference type="PROSITE" id="PS51154"/>
    </source>
</evidence>
<feature type="domain" description="Macro" evidence="3">
    <location>
        <begin position="114"/>
        <end position="325"/>
    </location>
</feature>
<feature type="coiled-coil region" evidence="1">
    <location>
        <begin position="76"/>
        <end position="103"/>
    </location>
</feature>
<evidence type="ECO:0000313" key="5">
    <source>
        <dbReference type="Proteomes" id="UP000633509"/>
    </source>
</evidence>
<evidence type="ECO:0000256" key="1">
    <source>
        <dbReference type="SAM" id="Coils"/>
    </source>
</evidence>
<keyword evidence="5" id="KW-1185">Reference proteome</keyword>